<dbReference type="AlphaFoldDB" id="A0A7S2IC98"/>
<protein>
    <submittedName>
        <fullName evidence="2">Uncharacterized protein</fullName>
    </submittedName>
</protein>
<proteinExistence type="predicted"/>
<feature type="region of interest" description="Disordered" evidence="1">
    <location>
        <begin position="85"/>
        <end position="125"/>
    </location>
</feature>
<evidence type="ECO:0000256" key="1">
    <source>
        <dbReference type="SAM" id="MobiDB-lite"/>
    </source>
</evidence>
<name>A0A7S2IC98_9EUKA</name>
<evidence type="ECO:0000313" key="2">
    <source>
        <dbReference type="EMBL" id="CAD9515240.1"/>
    </source>
</evidence>
<organism evidence="2">
    <name type="scientific">Haptolina brevifila</name>
    <dbReference type="NCBI Taxonomy" id="156173"/>
    <lineage>
        <taxon>Eukaryota</taxon>
        <taxon>Haptista</taxon>
        <taxon>Haptophyta</taxon>
        <taxon>Prymnesiophyceae</taxon>
        <taxon>Prymnesiales</taxon>
        <taxon>Prymnesiaceae</taxon>
        <taxon>Haptolina</taxon>
    </lineage>
</organism>
<accession>A0A7S2IC98</accession>
<reference evidence="2" key="1">
    <citation type="submission" date="2021-01" db="EMBL/GenBank/DDBJ databases">
        <authorList>
            <person name="Corre E."/>
            <person name="Pelletier E."/>
            <person name="Niang G."/>
            <person name="Scheremetjew M."/>
            <person name="Finn R."/>
            <person name="Kale V."/>
            <person name="Holt S."/>
            <person name="Cochrane G."/>
            <person name="Meng A."/>
            <person name="Brown T."/>
            <person name="Cohen L."/>
        </authorList>
    </citation>
    <scope>NUCLEOTIDE SEQUENCE</scope>
    <source>
        <strain evidence="2">UTEX LB 985</strain>
    </source>
</reference>
<dbReference type="EMBL" id="HBGU01060594">
    <property type="protein sequence ID" value="CAD9515240.1"/>
    <property type="molecule type" value="Transcribed_RNA"/>
</dbReference>
<gene>
    <name evidence="2" type="ORF">CBRE1094_LOCUS32908</name>
</gene>
<feature type="region of interest" description="Disordered" evidence="1">
    <location>
        <begin position="17"/>
        <end position="36"/>
    </location>
</feature>
<sequence length="125" mass="13346">MDDLFALGLPHVIPTLPPADVPSSLPPANVHDSDNGNDLFRQVLTQAANAPFFGGGTDALHPIDAARLKTKTLAEIKKQKLAKKAMRNTVVKPTGQGTQAQMKAAAQLRRKTPGGSLETTLRSKR</sequence>